<reference evidence="2 3" key="1">
    <citation type="journal article" date="2014" name="PLoS Genet.">
        <title>The Genome of Spironucleus salmonicida Highlights a Fish Pathogen Adapted to Fluctuating Environments.</title>
        <authorList>
            <person name="Xu F."/>
            <person name="Jerlstrom-Hultqvist J."/>
            <person name="Einarsson E."/>
            <person name="Astvaldsson A."/>
            <person name="Svard S.G."/>
            <person name="Andersson J.O."/>
        </authorList>
    </citation>
    <scope>NUCLEOTIDE SEQUENCE</scope>
    <source>
        <strain evidence="3">ATCC 50377</strain>
    </source>
</reference>
<evidence type="ECO:0000313" key="4">
    <source>
        <dbReference type="Proteomes" id="UP000018208"/>
    </source>
</evidence>
<keyword evidence="4" id="KW-1185">Reference proteome</keyword>
<reference evidence="3" key="2">
    <citation type="submission" date="2020-12" db="EMBL/GenBank/DDBJ databases">
        <title>New Spironucleus salmonicida genome in near-complete chromosomes.</title>
        <authorList>
            <person name="Xu F."/>
            <person name="Kurt Z."/>
            <person name="Jimenez-Gonzalez A."/>
            <person name="Astvaldsson A."/>
            <person name="Andersson J.O."/>
            <person name="Svard S.G."/>
        </authorList>
    </citation>
    <scope>NUCLEOTIDE SEQUENCE</scope>
    <source>
        <strain evidence="3">ATCC 50377</strain>
    </source>
</reference>
<proteinExistence type="predicted"/>
<dbReference type="EMBL" id="KI546112">
    <property type="protein sequence ID" value="EST44726.1"/>
    <property type="molecule type" value="Genomic_DNA"/>
</dbReference>
<feature type="coiled-coil region" evidence="1">
    <location>
        <begin position="208"/>
        <end position="235"/>
    </location>
</feature>
<evidence type="ECO:0000313" key="3">
    <source>
        <dbReference type="EMBL" id="KAH0573097.1"/>
    </source>
</evidence>
<evidence type="ECO:0000313" key="2">
    <source>
        <dbReference type="EMBL" id="EST44726.1"/>
    </source>
</evidence>
<accession>V6LLY8</accession>
<sequence length="241" mass="27806">MSALAPNSPSQLKIKNMQETLTNFNGTRQDDPQTIARINVLSEKIHKSSTSDASKFQLLNDQLTKLQQAHSAEKASRELTDKRKTKEIELVEAGFIESIQNEQSVRTEVVRRLTTQIENMSEVSSQDLHVVSNQRESTNEQNLKFMRENITKVVETISSDREHADKEISRLHSELDSIVQEIRDGVYNEAQERENQQVYFQETFAKVCQMLQNKLSAERGDREKTEEELVNLLEQVCDRMH</sequence>
<evidence type="ECO:0008006" key="5">
    <source>
        <dbReference type="Google" id="ProtNLM"/>
    </source>
</evidence>
<dbReference type="InterPro" id="IPR038835">
    <property type="entry name" value="Giardin_beta-like"/>
</dbReference>
<dbReference type="VEuPathDB" id="GiardiaDB:SS50377_25215"/>
<gene>
    <name evidence="2" type="ORF">SS50377_15379</name>
    <name evidence="3" type="ORF">SS50377_25215</name>
</gene>
<dbReference type="AlphaFoldDB" id="V6LLY8"/>
<dbReference type="PANTHER" id="PTHR37027">
    <property type="entry name" value="KDE4"/>
    <property type="match status" value="1"/>
</dbReference>
<dbReference type="PANTHER" id="PTHR37027:SF2">
    <property type="entry name" value="CHROMOSOME UNDETERMINED SCAFFOLD_148, WHOLE GENOME SHOTGUN SEQUENCE"/>
    <property type="match status" value="1"/>
</dbReference>
<name>V6LLY8_9EUKA</name>
<dbReference type="OrthoDB" id="10254663at2759"/>
<dbReference type="Proteomes" id="UP000018208">
    <property type="component" value="Unassembled WGS sequence"/>
</dbReference>
<protein>
    <recommendedName>
        <fullName evidence="5">SF-assemblin</fullName>
    </recommendedName>
</protein>
<keyword evidence="1" id="KW-0175">Coiled coil</keyword>
<dbReference type="EMBL" id="AUWU02000005">
    <property type="protein sequence ID" value="KAH0573097.1"/>
    <property type="molecule type" value="Genomic_DNA"/>
</dbReference>
<organism evidence="2">
    <name type="scientific">Spironucleus salmonicida</name>
    <dbReference type="NCBI Taxonomy" id="348837"/>
    <lineage>
        <taxon>Eukaryota</taxon>
        <taxon>Metamonada</taxon>
        <taxon>Diplomonadida</taxon>
        <taxon>Hexamitidae</taxon>
        <taxon>Hexamitinae</taxon>
        <taxon>Spironucleus</taxon>
    </lineage>
</organism>
<evidence type="ECO:0000256" key="1">
    <source>
        <dbReference type="SAM" id="Coils"/>
    </source>
</evidence>